<name>A0A917J5T6_9SPHI</name>
<dbReference type="Proteomes" id="UP000662074">
    <property type="component" value="Unassembled WGS sequence"/>
</dbReference>
<protein>
    <recommendedName>
        <fullName evidence="4">Tetratricopeptide repeat protein</fullName>
    </recommendedName>
</protein>
<feature type="signal peptide" evidence="1">
    <location>
        <begin position="1"/>
        <end position="23"/>
    </location>
</feature>
<evidence type="ECO:0008006" key="4">
    <source>
        <dbReference type="Google" id="ProtNLM"/>
    </source>
</evidence>
<gene>
    <name evidence="2" type="ORF">GCM10011425_02630</name>
</gene>
<evidence type="ECO:0000313" key="3">
    <source>
        <dbReference type="Proteomes" id="UP000662074"/>
    </source>
</evidence>
<dbReference type="InterPro" id="IPR011990">
    <property type="entry name" value="TPR-like_helical_dom_sf"/>
</dbReference>
<dbReference type="RefSeq" id="WP_188413056.1">
    <property type="nucleotide sequence ID" value="NZ_BMDO01000001.1"/>
</dbReference>
<dbReference type="AlphaFoldDB" id="A0A917J5T6"/>
<keyword evidence="1" id="KW-0732">Signal</keyword>
<evidence type="ECO:0000256" key="1">
    <source>
        <dbReference type="SAM" id="SignalP"/>
    </source>
</evidence>
<proteinExistence type="predicted"/>
<feature type="chain" id="PRO_5037915591" description="Tetratricopeptide repeat protein" evidence="1">
    <location>
        <begin position="24"/>
        <end position="201"/>
    </location>
</feature>
<dbReference type="Gene3D" id="1.25.40.10">
    <property type="entry name" value="Tetratricopeptide repeat domain"/>
    <property type="match status" value="1"/>
</dbReference>
<accession>A0A917J5T6</accession>
<reference evidence="2" key="2">
    <citation type="submission" date="2020-09" db="EMBL/GenBank/DDBJ databases">
        <authorList>
            <person name="Sun Q."/>
            <person name="Sedlacek I."/>
        </authorList>
    </citation>
    <scope>NUCLEOTIDE SEQUENCE</scope>
    <source>
        <strain evidence="2">CCM 8711</strain>
    </source>
</reference>
<organism evidence="2 3">
    <name type="scientific">Mucilaginibacter galii</name>
    <dbReference type="NCBI Taxonomy" id="2005073"/>
    <lineage>
        <taxon>Bacteria</taxon>
        <taxon>Pseudomonadati</taxon>
        <taxon>Bacteroidota</taxon>
        <taxon>Sphingobacteriia</taxon>
        <taxon>Sphingobacteriales</taxon>
        <taxon>Sphingobacteriaceae</taxon>
        <taxon>Mucilaginibacter</taxon>
    </lineage>
</organism>
<comment type="caution">
    <text evidence="2">The sequence shown here is derived from an EMBL/GenBank/DDBJ whole genome shotgun (WGS) entry which is preliminary data.</text>
</comment>
<keyword evidence="3" id="KW-1185">Reference proteome</keyword>
<dbReference type="SUPFAM" id="SSF48452">
    <property type="entry name" value="TPR-like"/>
    <property type="match status" value="1"/>
</dbReference>
<evidence type="ECO:0000313" key="2">
    <source>
        <dbReference type="EMBL" id="GGI49051.1"/>
    </source>
</evidence>
<sequence>MHKLLKSFIFGALVLTVSVNAKAQADGELSKQYTEFKILNSTKSNASAIELGKQLLPQADKLPDNSRVIFYNMLAKAYEEEKQPDMAQPLYEKVIVMQPDYYVAHLALGHIYMQKANQEGTLVNASKGDKAAYQKHLAAYTALIKTAIPHLEKVQACDPYDDNLNLIKKLYTSINNAAAISTLDARVKAMSGKCVDILMDK</sequence>
<dbReference type="EMBL" id="BMDO01000001">
    <property type="protein sequence ID" value="GGI49051.1"/>
    <property type="molecule type" value="Genomic_DNA"/>
</dbReference>
<reference evidence="2" key="1">
    <citation type="journal article" date="2014" name="Int. J. Syst. Evol. Microbiol.">
        <title>Complete genome sequence of Corynebacterium casei LMG S-19264T (=DSM 44701T), isolated from a smear-ripened cheese.</title>
        <authorList>
            <consortium name="US DOE Joint Genome Institute (JGI-PGF)"/>
            <person name="Walter F."/>
            <person name="Albersmeier A."/>
            <person name="Kalinowski J."/>
            <person name="Ruckert C."/>
        </authorList>
    </citation>
    <scope>NUCLEOTIDE SEQUENCE</scope>
    <source>
        <strain evidence="2">CCM 8711</strain>
    </source>
</reference>